<name>A0A2H0V693_9BACT</name>
<protein>
    <recommendedName>
        <fullName evidence="4">NodB homology domain-containing protein</fullName>
    </recommendedName>
</protein>
<dbReference type="EMBL" id="PFAP01000002">
    <property type="protein sequence ID" value="PIR94582.1"/>
    <property type="molecule type" value="Genomic_DNA"/>
</dbReference>
<feature type="signal peptide" evidence="1">
    <location>
        <begin position="1"/>
        <end position="17"/>
    </location>
</feature>
<keyword evidence="1" id="KW-0732">Signal</keyword>
<reference evidence="3" key="1">
    <citation type="submission" date="2017-09" db="EMBL/GenBank/DDBJ databases">
        <title>Depth-based differentiation of microbial function through sediment-hosted aquifers and enrichment of novel symbionts in the deep terrestrial subsurface.</title>
        <authorList>
            <person name="Probst A.J."/>
            <person name="Ladd B."/>
            <person name="Jarett J.K."/>
            <person name="Geller-Mcgrath D.E."/>
            <person name="Sieber C.M.K."/>
            <person name="Emerson J.B."/>
            <person name="Anantharaman K."/>
            <person name="Thomas B.C."/>
            <person name="Malmstrom R."/>
            <person name="Stieglmeier M."/>
            <person name="Klingl A."/>
            <person name="Woyke T."/>
            <person name="Ryan C.M."/>
            <person name="Banfield J.F."/>
        </authorList>
    </citation>
    <scope>NUCLEOTIDE SEQUENCE [LARGE SCALE GENOMIC DNA]</scope>
</reference>
<sequence length="323" mass="36288">MKTFRQCFLLICVALVAACNFDVPPIDVPKIEIDQPEYPDFNQLIDFWTSSQGSDSDGEIDHNQCDDGDPCTDDFFVPGFGCHCDDNGTCVDDHVLSSEADAVEPCQNGVCTFGLELNAHTGISFFKPYKANAWAYDANGMLVFVMTDDHVGVLGDTEVLPSVITMLKKFRYPAETFNVYLTGGAACSPAHNVLRFEQIPENVFLGFDRTFRPTYLGYFTQDYTYVDYMLDNYDLMVVCWYGDQDWLSDEARAIHDDSIRELINAGMDVLFVTDALRTISTTESNAPTLLHIHRLNEWLERYGVDVIPGYLESGNTQGEIIVN</sequence>
<feature type="chain" id="PRO_5013923977" description="NodB homology domain-containing protein" evidence="1">
    <location>
        <begin position="18"/>
        <end position="323"/>
    </location>
</feature>
<proteinExistence type="predicted"/>
<organism evidence="2 3">
    <name type="scientific">Candidatus Falkowbacteria bacterium CG10_big_fil_rev_8_21_14_0_10_39_11</name>
    <dbReference type="NCBI Taxonomy" id="1974565"/>
    <lineage>
        <taxon>Bacteria</taxon>
        <taxon>Candidatus Falkowiibacteriota</taxon>
    </lineage>
</organism>
<comment type="caution">
    <text evidence="2">The sequence shown here is derived from an EMBL/GenBank/DDBJ whole genome shotgun (WGS) entry which is preliminary data.</text>
</comment>
<evidence type="ECO:0000256" key="1">
    <source>
        <dbReference type="SAM" id="SignalP"/>
    </source>
</evidence>
<dbReference type="PROSITE" id="PS51257">
    <property type="entry name" value="PROKAR_LIPOPROTEIN"/>
    <property type="match status" value="1"/>
</dbReference>
<evidence type="ECO:0008006" key="4">
    <source>
        <dbReference type="Google" id="ProtNLM"/>
    </source>
</evidence>
<evidence type="ECO:0000313" key="3">
    <source>
        <dbReference type="Proteomes" id="UP000229901"/>
    </source>
</evidence>
<accession>A0A2H0V693</accession>
<dbReference type="Proteomes" id="UP000229901">
    <property type="component" value="Unassembled WGS sequence"/>
</dbReference>
<evidence type="ECO:0000313" key="2">
    <source>
        <dbReference type="EMBL" id="PIR94582.1"/>
    </source>
</evidence>
<dbReference type="AlphaFoldDB" id="A0A2H0V693"/>
<gene>
    <name evidence="2" type="ORF">COT97_00320</name>
</gene>